<comment type="caution">
    <text evidence="9">The sequence shown here is derived from an EMBL/GenBank/DDBJ whole genome shotgun (WGS) entry which is preliminary data.</text>
</comment>
<dbReference type="GO" id="GO:0006355">
    <property type="term" value="P:regulation of DNA-templated transcription"/>
    <property type="evidence" value="ECO:0007669"/>
    <property type="project" value="InterPro"/>
</dbReference>
<dbReference type="OrthoDB" id="9787787at2"/>
<dbReference type="GO" id="GO:0006281">
    <property type="term" value="P:DNA repair"/>
    <property type="evidence" value="ECO:0007669"/>
    <property type="project" value="UniProtKB-KW"/>
</dbReference>
<dbReference type="NCBIfam" id="NF007621">
    <property type="entry name" value="PRK10276.1"/>
    <property type="match status" value="1"/>
</dbReference>
<dbReference type="Pfam" id="PF00717">
    <property type="entry name" value="Peptidase_S24"/>
    <property type="match status" value="1"/>
</dbReference>
<keyword evidence="3 7" id="KW-0378">Hydrolase</keyword>
<dbReference type="Gene3D" id="2.10.109.10">
    <property type="entry name" value="Umud Fragment, subunit A"/>
    <property type="match status" value="1"/>
</dbReference>
<evidence type="ECO:0000256" key="1">
    <source>
        <dbReference type="ARBA" id="ARBA00007484"/>
    </source>
</evidence>
<evidence type="ECO:0000256" key="7">
    <source>
        <dbReference type="RuleBase" id="RU003991"/>
    </source>
</evidence>
<evidence type="ECO:0000313" key="9">
    <source>
        <dbReference type="EMBL" id="TCL06923.1"/>
    </source>
</evidence>
<dbReference type="InterPro" id="IPR036286">
    <property type="entry name" value="LexA/Signal_pep-like_sf"/>
</dbReference>
<dbReference type="InterPro" id="IPR015927">
    <property type="entry name" value="Peptidase_S24_S26A/B/C"/>
</dbReference>
<keyword evidence="6" id="KW-0742">SOS response</keyword>
<dbReference type="EMBL" id="SJOI01000001">
    <property type="protein sequence ID" value="TCL06923.1"/>
    <property type="molecule type" value="Genomic_DNA"/>
</dbReference>
<dbReference type="PANTHER" id="PTHR33516:SF2">
    <property type="entry name" value="LEXA REPRESSOR-RELATED"/>
    <property type="match status" value="1"/>
</dbReference>
<keyword evidence="10" id="KW-1185">Reference proteome</keyword>
<dbReference type="InterPro" id="IPR006197">
    <property type="entry name" value="Peptidase_S24_LexA"/>
</dbReference>
<dbReference type="PRINTS" id="PR00726">
    <property type="entry name" value="LEXASERPTASE"/>
</dbReference>
<dbReference type="InterPro" id="IPR039418">
    <property type="entry name" value="LexA-like"/>
</dbReference>
<keyword evidence="4 7" id="KW-0068">Autocatalytic cleavage</keyword>
<dbReference type="InterPro" id="IPR050077">
    <property type="entry name" value="LexA_repressor"/>
</dbReference>
<keyword evidence="5" id="KW-0234">DNA repair</keyword>
<protein>
    <submittedName>
        <fullName evidence="9">SOS response UmuD protein</fullName>
    </submittedName>
</protein>
<keyword evidence="2" id="KW-0227">DNA damage</keyword>
<organism evidence="9 10">
    <name type="scientific">Sodalis ligni</name>
    <dbReference type="NCBI Taxonomy" id="2697027"/>
    <lineage>
        <taxon>Bacteria</taxon>
        <taxon>Pseudomonadati</taxon>
        <taxon>Pseudomonadota</taxon>
        <taxon>Gammaproteobacteria</taxon>
        <taxon>Enterobacterales</taxon>
        <taxon>Bruguierivoracaceae</taxon>
        <taxon>Sodalis</taxon>
    </lineage>
</organism>
<dbReference type="GO" id="GO:0016787">
    <property type="term" value="F:hydrolase activity"/>
    <property type="evidence" value="ECO:0007669"/>
    <property type="project" value="UniProtKB-KW"/>
</dbReference>
<dbReference type="GO" id="GO:0003677">
    <property type="term" value="F:DNA binding"/>
    <property type="evidence" value="ECO:0007669"/>
    <property type="project" value="InterPro"/>
</dbReference>
<dbReference type="SUPFAM" id="SSF51306">
    <property type="entry name" value="LexA/Signal peptidase"/>
    <property type="match status" value="1"/>
</dbReference>
<dbReference type="Proteomes" id="UP000294555">
    <property type="component" value="Unassembled WGS sequence"/>
</dbReference>
<dbReference type="RefSeq" id="WP_132926713.1">
    <property type="nucleotide sequence ID" value="NZ_SJOI01000001.1"/>
</dbReference>
<dbReference type="GO" id="GO:0009432">
    <property type="term" value="P:SOS response"/>
    <property type="evidence" value="ECO:0007669"/>
    <property type="project" value="UniProtKB-KW"/>
</dbReference>
<accession>A0A4R1NHC4</accession>
<evidence type="ECO:0000256" key="5">
    <source>
        <dbReference type="ARBA" id="ARBA00023204"/>
    </source>
</evidence>
<comment type="similarity">
    <text evidence="1 7">Belongs to the peptidase S24 family.</text>
</comment>
<evidence type="ECO:0000313" key="10">
    <source>
        <dbReference type="Proteomes" id="UP000294555"/>
    </source>
</evidence>
<evidence type="ECO:0000259" key="8">
    <source>
        <dbReference type="Pfam" id="PF00717"/>
    </source>
</evidence>
<proteinExistence type="inferred from homology"/>
<sequence length="139" mass="15204">MRFIPAAELAEVIPLPFFASRVPAGFPSPAQDYIENRIDLNQLCINHPAATYFVRVTGDSMIEGFINEGDMLVVDSAITAKHGQIVIAAIDGEFTVKQLQLTPTPRLLPMNPAYQAIPIRVDDTVEIFGVVTFIIHAAP</sequence>
<gene>
    <name evidence="9" type="ORF">EZJ58_5221</name>
</gene>
<dbReference type="AlphaFoldDB" id="A0A4R1NHC4"/>
<name>A0A4R1NHC4_9GAMM</name>
<evidence type="ECO:0000256" key="2">
    <source>
        <dbReference type="ARBA" id="ARBA00022763"/>
    </source>
</evidence>
<evidence type="ECO:0000256" key="3">
    <source>
        <dbReference type="ARBA" id="ARBA00022801"/>
    </source>
</evidence>
<feature type="domain" description="Peptidase S24/S26A/S26B/S26C" evidence="8">
    <location>
        <begin position="16"/>
        <end position="131"/>
    </location>
</feature>
<evidence type="ECO:0000256" key="6">
    <source>
        <dbReference type="ARBA" id="ARBA00023236"/>
    </source>
</evidence>
<evidence type="ECO:0000256" key="4">
    <source>
        <dbReference type="ARBA" id="ARBA00022813"/>
    </source>
</evidence>
<dbReference type="PANTHER" id="PTHR33516">
    <property type="entry name" value="LEXA REPRESSOR"/>
    <property type="match status" value="1"/>
</dbReference>
<reference evidence="9 10" key="1">
    <citation type="submission" date="2019-02" db="EMBL/GenBank/DDBJ databases">
        <title>Investigation of anaerobic lignin degradation for improved lignocellulosic biofuels.</title>
        <authorList>
            <person name="Deangelis K."/>
        </authorList>
    </citation>
    <scope>NUCLEOTIDE SEQUENCE [LARGE SCALE GENOMIC DNA]</scope>
    <source>
        <strain evidence="9 10">159R</strain>
    </source>
</reference>
<dbReference type="CDD" id="cd06529">
    <property type="entry name" value="S24_LexA-like"/>
    <property type="match status" value="1"/>
</dbReference>